<dbReference type="GeneID" id="126910996"/>
<dbReference type="RefSeq" id="XP_050551660.1">
    <property type="nucleotide sequence ID" value="XM_050695703.1"/>
</dbReference>
<feature type="chain" id="PRO_5040282365" evidence="3">
    <location>
        <begin position="26"/>
        <end position="327"/>
    </location>
</feature>
<dbReference type="PROSITE" id="PS51031">
    <property type="entry name" value="BESS"/>
    <property type="match status" value="1"/>
</dbReference>
<feature type="compositionally biased region" description="Polar residues" evidence="2">
    <location>
        <begin position="226"/>
        <end position="241"/>
    </location>
</feature>
<protein>
    <submittedName>
        <fullName evidence="6">Uncharacterized protein LOC126910996</fullName>
    </submittedName>
</protein>
<organism evidence="5 6">
    <name type="scientific">Spodoptera frugiperda</name>
    <name type="common">Fall armyworm</name>
    <dbReference type="NCBI Taxonomy" id="7108"/>
    <lineage>
        <taxon>Eukaryota</taxon>
        <taxon>Metazoa</taxon>
        <taxon>Ecdysozoa</taxon>
        <taxon>Arthropoda</taxon>
        <taxon>Hexapoda</taxon>
        <taxon>Insecta</taxon>
        <taxon>Pterygota</taxon>
        <taxon>Neoptera</taxon>
        <taxon>Endopterygota</taxon>
        <taxon>Lepidoptera</taxon>
        <taxon>Glossata</taxon>
        <taxon>Ditrysia</taxon>
        <taxon>Noctuoidea</taxon>
        <taxon>Noctuidae</taxon>
        <taxon>Amphipyrinae</taxon>
        <taxon>Spodoptera</taxon>
    </lineage>
</organism>
<dbReference type="AlphaFoldDB" id="A0A9R0EXE3"/>
<evidence type="ECO:0000259" key="4">
    <source>
        <dbReference type="PROSITE" id="PS51031"/>
    </source>
</evidence>
<dbReference type="InterPro" id="IPR004210">
    <property type="entry name" value="BESS_motif"/>
</dbReference>
<keyword evidence="5" id="KW-1185">Reference proteome</keyword>
<feature type="region of interest" description="Disordered" evidence="2">
    <location>
        <begin position="286"/>
        <end position="327"/>
    </location>
</feature>
<dbReference type="PANTHER" id="PTHR37612:SF20">
    <property type="entry name" value="PER-HEXAMER REPEAT PROTEIN 5-RELATED"/>
    <property type="match status" value="1"/>
</dbReference>
<reference evidence="6" key="1">
    <citation type="submission" date="2025-08" db="UniProtKB">
        <authorList>
            <consortium name="RefSeq"/>
        </authorList>
    </citation>
    <scope>IDENTIFICATION</scope>
    <source>
        <tissue evidence="6">Whole larval tissue</tissue>
    </source>
</reference>
<feature type="region of interest" description="Disordered" evidence="2">
    <location>
        <begin position="225"/>
        <end position="248"/>
    </location>
</feature>
<dbReference type="OrthoDB" id="8062432at2759"/>
<keyword evidence="1" id="KW-0539">Nucleus</keyword>
<feature type="non-terminal residue" evidence="6">
    <location>
        <position position="1"/>
    </location>
</feature>
<proteinExistence type="predicted"/>
<evidence type="ECO:0000313" key="6">
    <source>
        <dbReference type="RefSeq" id="XP_050551660.1"/>
    </source>
</evidence>
<feature type="domain" description="BESS" evidence="4">
    <location>
        <begin position="139"/>
        <end position="178"/>
    </location>
</feature>
<dbReference type="InterPro" id="IPR052258">
    <property type="entry name" value="Diverse_Func_Domain-Protein"/>
</dbReference>
<dbReference type="PANTHER" id="PTHR37612">
    <property type="entry name" value="FIBROIN HEAVY CHAIN FIB-H LIKE PROTEIN"/>
    <property type="match status" value="1"/>
</dbReference>
<gene>
    <name evidence="6" type="primary">LOC126910996</name>
</gene>
<keyword evidence="3" id="KW-0732">Signal</keyword>
<accession>A0A9R0EXE3</accession>
<sequence length="327" mass="35435">LSKAFSHYLLILILYHFTCLCFVLGEECQKIWSNIRNNFRKALNNRKTKSGDPYTKRRPIKFEKELEFLKKIIQHRKQTSNLDSSSEDTQTSFAESAVVDSDERSVSRMTNDSHHSSIIPEPTTTAEILNKYIESKKEVDAIDSFFQTMAATVKKLPKREQVRIKRQIFNMVTDAELNYIEGTPAPTSEDVSTNLQHQRPCRTAFTSRSGCGTAAGLGYEAVSGSGYETTSRSGYETTSRSGYEAASGSDFGTASGSGYEAASGSGFGTASGSGYEAASGSGFGTALGSGYEPASRSGYETASGPGYEAASGSGYKTAVSEYETNLN</sequence>
<dbReference type="GO" id="GO:0003677">
    <property type="term" value="F:DNA binding"/>
    <property type="evidence" value="ECO:0007669"/>
    <property type="project" value="InterPro"/>
</dbReference>
<comment type="subcellular location">
    <subcellularLocation>
        <location evidence="1">Nucleus</location>
    </subcellularLocation>
</comment>
<evidence type="ECO:0000256" key="2">
    <source>
        <dbReference type="SAM" id="MobiDB-lite"/>
    </source>
</evidence>
<evidence type="ECO:0000256" key="3">
    <source>
        <dbReference type="SAM" id="SignalP"/>
    </source>
</evidence>
<evidence type="ECO:0000313" key="5">
    <source>
        <dbReference type="Proteomes" id="UP000829999"/>
    </source>
</evidence>
<evidence type="ECO:0000256" key="1">
    <source>
        <dbReference type="PROSITE-ProRule" id="PRU00371"/>
    </source>
</evidence>
<dbReference type="Proteomes" id="UP000829999">
    <property type="component" value="Chromosome 9"/>
</dbReference>
<feature type="signal peptide" evidence="3">
    <location>
        <begin position="1"/>
        <end position="25"/>
    </location>
</feature>
<dbReference type="GO" id="GO:0005634">
    <property type="term" value="C:nucleus"/>
    <property type="evidence" value="ECO:0007669"/>
    <property type="project" value="UniProtKB-SubCell"/>
</dbReference>
<name>A0A9R0EXE3_SPOFR</name>